<dbReference type="eggNOG" id="ENOG502RVCE">
    <property type="taxonomic scope" value="Eukaryota"/>
</dbReference>
<gene>
    <name evidence="2" type="ORF">UCREL1_7030</name>
</gene>
<dbReference type="HOGENOM" id="CLU_029797_2_0_1"/>
<protein>
    <submittedName>
        <fullName evidence="2">Putative family regulatory protein</fullName>
    </submittedName>
</protein>
<evidence type="ECO:0000313" key="2">
    <source>
        <dbReference type="EMBL" id="EMR65989.1"/>
    </source>
</evidence>
<dbReference type="Proteomes" id="UP000012174">
    <property type="component" value="Unassembled WGS sequence"/>
</dbReference>
<dbReference type="Gene3D" id="3.30.559.10">
    <property type="entry name" value="Chloramphenicol acetyltransferase-like domain"/>
    <property type="match status" value="1"/>
</dbReference>
<evidence type="ECO:0000313" key="3">
    <source>
        <dbReference type="Proteomes" id="UP000012174"/>
    </source>
</evidence>
<accession>M7SI45</accession>
<feature type="region of interest" description="Disordered" evidence="1">
    <location>
        <begin position="279"/>
        <end position="300"/>
    </location>
</feature>
<dbReference type="OMA" id="YSHVANG"/>
<keyword evidence="3" id="KW-1185">Reference proteome</keyword>
<evidence type="ECO:0000256" key="1">
    <source>
        <dbReference type="SAM" id="MobiDB-lite"/>
    </source>
</evidence>
<dbReference type="KEGG" id="ela:UCREL1_7030"/>
<proteinExistence type="predicted"/>
<dbReference type="OrthoDB" id="21502at2759"/>
<dbReference type="InterPro" id="IPR023213">
    <property type="entry name" value="CAT-like_dom_sf"/>
</dbReference>
<feature type="region of interest" description="Disordered" evidence="1">
    <location>
        <begin position="1"/>
        <end position="20"/>
    </location>
</feature>
<dbReference type="EMBL" id="KB706739">
    <property type="protein sequence ID" value="EMR65989.1"/>
    <property type="molecule type" value="Genomic_DNA"/>
</dbReference>
<dbReference type="AlphaFoldDB" id="M7SI45"/>
<name>M7SI45_EUTLA</name>
<reference evidence="3" key="1">
    <citation type="journal article" date="2013" name="Genome Announc.">
        <title>Draft genome sequence of the grapevine dieback fungus Eutypa lata UCR-EL1.</title>
        <authorList>
            <person name="Blanco-Ulate B."/>
            <person name="Rolshausen P.E."/>
            <person name="Cantu D."/>
        </authorList>
    </citation>
    <scope>NUCLEOTIDE SEQUENCE [LARGE SCALE GENOMIC DNA]</scope>
    <source>
        <strain evidence="3">UCR-EL1</strain>
    </source>
</reference>
<sequence>MGNLFSKPKPQGPPRVPTDKVVPMYDADDNAVNRAIIMLFMMKFDDVLDPEKLRSSLEKLLNRDGWRKLGARMRLNEKGKLDYHIPEQYDEKRPAFAYSRVQHTGGIGAHPLASQLPRSATSKPAMVAQVDRFQPLMRREDGPRNIADYYLRDEPQLSLHVVSFADATLVSLSWPHTFLDAMGRHELLTAWTAVLEGRDGDVKALHGVDQDPFVSFGTGEVTEPYVLADKKLSTLQMMYFGARYIFNMYWYSEQSHVICVPAAHVKALRESALADLEAEAAATAPQGDPSDKKEEKKKPFVSEGDVISAWVTRLMIQHTLRPTSNKTIMIMNARTSATPSTACTRTCGRGT</sequence>
<organism evidence="2 3">
    <name type="scientific">Eutypa lata (strain UCR-EL1)</name>
    <name type="common">Grapevine dieback disease fungus</name>
    <name type="synonym">Eutypa armeniacae</name>
    <dbReference type="NCBI Taxonomy" id="1287681"/>
    <lineage>
        <taxon>Eukaryota</taxon>
        <taxon>Fungi</taxon>
        <taxon>Dikarya</taxon>
        <taxon>Ascomycota</taxon>
        <taxon>Pezizomycotina</taxon>
        <taxon>Sordariomycetes</taxon>
        <taxon>Xylariomycetidae</taxon>
        <taxon>Xylariales</taxon>
        <taxon>Diatrypaceae</taxon>
        <taxon>Eutypa</taxon>
    </lineage>
</organism>
<feature type="compositionally biased region" description="Basic and acidic residues" evidence="1">
    <location>
        <begin position="289"/>
        <end position="300"/>
    </location>
</feature>